<reference evidence="4 5" key="1">
    <citation type="submission" date="2025-04" db="UniProtKB">
        <authorList>
            <consortium name="RefSeq"/>
        </authorList>
    </citation>
    <scope>IDENTIFICATION</scope>
</reference>
<feature type="compositionally biased region" description="Polar residues" evidence="2">
    <location>
        <begin position="494"/>
        <end position="512"/>
    </location>
</feature>
<accession>A0A1U8ASI4</accession>
<gene>
    <name evidence="4 5 6" type="primary">LOC104603443</name>
</gene>
<dbReference type="GeneID" id="104603443"/>
<dbReference type="GO" id="GO:0003684">
    <property type="term" value="F:damaged DNA binding"/>
    <property type="evidence" value="ECO:0000318"/>
    <property type="project" value="GO_Central"/>
</dbReference>
<feature type="coiled-coil region" evidence="1">
    <location>
        <begin position="347"/>
        <end position="388"/>
    </location>
</feature>
<dbReference type="OMA" id="QIELLFC"/>
<feature type="coiled-coil region" evidence="1">
    <location>
        <begin position="82"/>
        <end position="206"/>
    </location>
</feature>
<feature type="compositionally biased region" description="Basic and acidic residues" evidence="2">
    <location>
        <begin position="457"/>
        <end position="468"/>
    </location>
</feature>
<feature type="region of interest" description="Disordered" evidence="2">
    <location>
        <begin position="439"/>
        <end position="527"/>
    </location>
</feature>
<dbReference type="KEGG" id="nnu:104603443"/>
<dbReference type="OrthoDB" id="5801062at2759"/>
<evidence type="ECO:0000313" key="6">
    <source>
        <dbReference type="RefSeq" id="XP_010265770.1"/>
    </source>
</evidence>
<dbReference type="GO" id="GO:0010792">
    <property type="term" value="P:DNA double-strand break processing involved in repair via single-strand annealing"/>
    <property type="evidence" value="ECO:0000318"/>
    <property type="project" value="GO_Central"/>
</dbReference>
<evidence type="ECO:0000256" key="1">
    <source>
        <dbReference type="SAM" id="Coils"/>
    </source>
</evidence>
<dbReference type="PANTHER" id="PTHR15107">
    <property type="entry name" value="RETINOBLASTOMA BINDING PROTEIN 8"/>
    <property type="match status" value="1"/>
</dbReference>
<dbReference type="PANTHER" id="PTHR15107:SF0">
    <property type="entry name" value="DNA ENDONUCLEASE ACTIVATOR CTP1 C-TERMINAL DOMAIN-CONTAINING PROTEIN"/>
    <property type="match status" value="1"/>
</dbReference>
<organism evidence="3 6">
    <name type="scientific">Nelumbo nucifera</name>
    <name type="common">Sacred lotus</name>
    <dbReference type="NCBI Taxonomy" id="4432"/>
    <lineage>
        <taxon>Eukaryota</taxon>
        <taxon>Viridiplantae</taxon>
        <taxon>Streptophyta</taxon>
        <taxon>Embryophyta</taxon>
        <taxon>Tracheophyta</taxon>
        <taxon>Spermatophyta</taxon>
        <taxon>Magnoliopsida</taxon>
        <taxon>Proteales</taxon>
        <taxon>Nelumbonaceae</taxon>
        <taxon>Nelumbo</taxon>
    </lineage>
</organism>
<keyword evidence="3" id="KW-1185">Reference proteome</keyword>
<evidence type="ECO:0000313" key="3">
    <source>
        <dbReference type="Proteomes" id="UP000189703"/>
    </source>
</evidence>
<protein>
    <submittedName>
        <fullName evidence="4 5">Protein gamma response 1 isoform X1</fullName>
    </submittedName>
</protein>
<dbReference type="RefSeq" id="XP_010265770.1">
    <property type="nucleotide sequence ID" value="XM_010267468.2"/>
</dbReference>
<feature type="coiled-coil region" evidence="1">
    <location>
        <begin position="235"/>
        <end position="318"/>
    </location>
</feature>
<feature type="region of interest" description="Disordered" evidence="2">
    <location>
        <begin position="570"/>
        <end position="620"/>
    </location>
</feature>
<dbReference type="RefSeq" id="XP_010265768.1">
    <property type="nucleotide sequence ID" value="XM_010267466.2"/>
</dbReference>
<dbReference type="Proteomes" id="UP000189703">
    <property type="component" value="Unplaced"/>
</dbReference>
<dbReference type="STRING" id="4432.A0A1U8ASI4"/>
<dbReference type="InterPro" id="IPR033316">
    <property type="entry name" value="RBBP8-like"/>
</dbReference>
<evidence type="ECO:0000256" key="2">
    <source>
        <dbReference type="SAM" id="MobiDB-lite"/>
    </source>
</evidence>
<evidence type="ECO:0000313" key="5">
    <source>
        <dbReference type="RefSeq" id="XP_010265769.1"/>
    </source>
</evidence>
<dbReference type="eggNOG" id="KOG0965">
    <property type="taxonomic scope" value="Eukaryota"/>
</dbReference>
<sequence>MEGGLKTSPQLGFSIDNDEAIYISGLSTILVATIQEVKDKISQMEYIFCSQLYPKFQSRCKSLQGSFDQGRRVAENEWRDKEDCLLCQIKELSEKNQVLEQNQQLIASLQQQLMDSEKLLEEHKTESKLLMAKLSLEKNEEVNELRKKTEENDDGRELQEKTSVMVNNEQILNEYENNEKQLLAKIDNLEEKIEELQYKLSHKTEEAAEGEELLHKLLKKIESDTSVAVNRNKSLMEHEENKKELLARTQILEGKIDELQCMLRQKTEEMAEGTKLQENLRAMVESKSNEMVNLQTQLINLEKNVKELTVKLEQKTAEVSEGKKLQEKLFHLIELKTSEELNNKKSLSENEKEKELLLIKIKSVEKNIDELQNELKEKTEEIVKGKKLQDSLRDDVARYMYNASIEERKRKHWLSSYKHLKSQYNFLCRRLDLTVESTTNNRVEEETDSSKLQNKPRTSEDPEKKDPDISNLSKTDEENDSNVQEKLVDDGTVKLNQCLNSYPPSTSVSSNPPKYPISEQSKPLVGTKRPVSYWRNTRSHQEPGGPDPHDDFLDTPMEKAKENLNKAMKEKITDFSVPTSKDPDPNVSDDETQDIAVNPIPASNCQDPDDSNNEPPVIRVDPAPRRRKISIARTELKSVKYVEPARKKAERENLKGIECKQCKKFYDAVLPDDRGAYNDNNNKHNFRCEHHDGVSRHRYSRAIGKANSRSYILQINKTWNHLNSLDLLL</sequence>
<evidence type="ECO:0000313" key="4">
    <source>
        <dbReference type="RefSeq" id="XP_010265768.1"/>
    </source>
</evidence>
<proteinExistence type="predicted"/>
<dbReference type="AlphaFoldDB" id="A0A1U8ASI4"/>
<dbReference type="RefSeq" id="XP_010265769.1">
    <property type="nucleotide sequence ID" value="XM_010267467.2"/>
</dbReference>
<feature type="region of interest" description="Disordered" evidence="2">
    <location>
        <begin position="536"/>
        <end position="555"/>
    </location>
</feature>
<name>A0A1U8ASI4_NELNU</name>
<keyword evidence="1" id="KW-0175">Coiled coil</keyword>